<comment type="subcellular location">
    <subcellularLocation>
        <location evidence="1">Nucleus</location>
    </subcellularLocation>
</comment>
<protein>
    <recommendedName>
        <fullName evidence="10">Minichromosome loss protein Mcl1 middle region domain-containing protein</fullName>
    </recommendedName>
</protein>
<dbReference type="AlphaFoldDB" id="A0ABD2QEN1"/>
<dbReference type="PANTHER" id="PTHR19932">
    <property type="entry name" value="WD REPEAT AND HMG-BOX DNA BINDING PROTEIN"/>
    <property type="match status" value="1"/>
</dbReference>
<evidence type="ECO:0000256" key="5">
    <source>
        <dbReference type="SAM" id="MobiDB-lite"/>
    </source>
</evidence>
<proteinExistence type="predicted"/>
<evidence type="ECO:0008006" key="10">
    <source>
        <dbReference type="Google" id="ProtNLM"/>
    </source>
</evidence>
<feature type="compositionally biased region" description="Basic and acidic residues" evidence="5">
    <location>
        <begin position="729"/>
        <end position="738"/>
    </location>
</feature>
<feature type="region of interest" description="Disordered" evidence="5">
    <location>
        <begin position="80"/>
        <end position="105"/>
    </location>
</feature>
<evidence type="ECO:0000313" key="8">
    <source>
        <dbReference type="EMBL" id="KAL3318008.1"/>
    </source>
</evidence>
<evidence type="ECO:0000256" key="1">
    <source>
        <dbReference type="ARBA" id="ARBA00004123"/>
    </source>
</evidence>
<sequence>MNGFIGIIELEYESLHNEDKITAGGLTAAELADFLGNDDGDFDQLMAIADEAPKEKAVNSDLEEEGEDFINISRLKSKYLPSDDEDKDDEKLKREMQPATEQQPSKDILKAEKLRVEMPPTQKPFQPGSMPPNFRERFMVWNRIGAVIQFTEDCETEGQSSSIEVEFHDVSMHHSVHIDNSSAGYSMADLSSTAIMLASPGLHDPDLIYQDAEQESVDCAQICLRPIELAGFSDEDNLARTGADGADWLVELPPGEACLAICLIASSKNRGFAACATSKNILRFFVQPDASILRESMRLKLIQISQATLPPVSLPGKSVLTMASHPSKPILGAVCSSYSAFELMWRVFHLSSSGSTWLQGWQPLPVSPADPETQKPTRLLWFGFSDLGNVYTHDSCGVVRRLWHQKGRDLHWASVGDTKALVKTANQRHDRYFLVSVIEHPESLLPAGADVPEGADRCTKLEHDPLEGPQMQVIYCKSSAYPRICPKPLVHHLPLRMSTCNLLSCDQADLEENYLRCQMAVNWPVWDTVPSIDQPTSEMHNNLLTGWISKEKKILLRMFALAAKLDSEWASLHVANLMPDTETIQLAIRYAARLQRPQLVEKLAALALAKQEQSEESELEDEDDEQEQALEDEIQASESTEEDLDEDNSTQADQTKETRVTKKPAKKTKNVSTKTNKINFKTNGNSNEKAEAPNFETWFEKKREAMEEEFTELSAEELFEEARKLYKEEMNSSKENVKPRKRLNPDLASHQETESKRRLTMDVAQSTSKKLSAFTFQT</sequence>
<dbReference type="InterPro" id="IPR048591">
    <property type="entry name" value="WDHD1/CFT4_hel"/>
</dbReference>
<dbReference type="GO" id="GO:0005634">
    <property type="term" value="C:nucleus"/>
    <property type="evidence" value="ECO:0007669"/>
    <property type="project" value="UniProtKB-SubCell"/>
</dbReference>
<feature type="compositionally biased region" description="Acidic residues" evidence="5">
    <location>
        <begin position="636"/>
        <end position="648"/>
    </location>
</feature>
<dbReference type="Pfam" id="PF12341">
    <property type="entry name" value="Mcl1_mid"/>
    <property type="match status" value="1"/>
</dbReference>
<organism evidence="8 9">
    <name type="scientific">Cichlidogyrus casuarinus</name>
    <dbReference type="NCBI Taxonomy" id="1844966"/>
    <lineage>
        <taxon>Eukaryota</taxon>
        <taxon>Metazoa</taxon>
        <taxon>Spiralia</taxon>
        <taxon>Lophotrochozoa</taxon>
        <taxon>Platyhelminthes</taxon>
        <taxon>Monogenea</taxon>
        <taxon>Monopisthocotylea</taxon>
        <taxon>Dactylogyridea</taxon>
        <taxon>Ancyrocephalidae</taxon>
        <taxon>Cichlidogyrus</taxon>
    </lineage>
</organism>
<keyword evidence="2" id="KW-0853">WD repeat</keyword>
<name>A0ABD2QEN1_9PLAT</name>
<comment type="caution">
    <text evidence="8">The sequence shown here is derived from an EMBL/GenBank/DDBJ whole genome shotgun (WGS) entry which is preliminary data.</text>
</comment>
<evidence type="ECO:0000256" key="2">
    <source>
        <dbReference type="ARBA" id="ARBA00022574"/>
    </source>
</evidence>
<dbReference type="Proteomes" id="UP001626550">
    <property type="component" value="Unassembled WGS sequence"/>
</dbReference>
<accession>A0ABD2QEN1</accession>
<feature type="domain" description="WDHD1/CFT4 second beta-propeller" evidence="6">
    <location>
        <begin position="123"/>
        <end position="497"/>
    </location>
</feature>
<gene>
    <name evidence="8" type="ORF">Ciccas_003328</name>
</gene>
<dbReference type="EMBL" id="JBJKFK010000299">
    <property type="protein sequence ID" value="KAL3318008.1"/>
    <property type="molecule type" value="Genomic_DNA"/>
</dbReference>
<dbReference type="InterPro" id="IPR022100">
    <property type="entry name" value="WDHD1/CFT4_beta-prop_2nd"/>
</dbReference>
<evidence type="ECO:0000256" key="4">
    <source>
        <dbReference type="ARBA" id="ARBA00023242"/>
    </source>
</evidence>
<evidence type="ECO:0000256" key="3">
    <source>
        <dbReference type="ARBA" id="ARBA00022737"/>
    </source>
</evidence>
<reference evidence="8 9" key="1">
    <citation type="submission" date="2024-11" db="EMBL/GenBank/DDBJ databases">
        <title>Adaptive evolution of stress response genes in parasites aligns with host niche diversity.</title>
        <authorList>
            <person name="Hahn C."/>
            <person name="Resl P."/>
        </authorList>
    </citation>
    <scope>NUCLEOTIDE SEQUENCE [LARGE SCALE GENOMIC DNA]</scope>
    <source>
        <strain evidence="8">EGGRZ-B1_66</strain>
        <tissue evidence="8">Body</tissue>
    </source>
</reference>
<dbReference type="PANTHER" id="PTHR19932:SF10">
    <property type="entry name" value="WD REPEAT AND HMG-BOX DNA-BINDING PROTEIN 1"/>
    <property type="match status" value="1"/>
</dbReference>
<evidence type="ECO:0000259" key="6">
    <source>
        <dbReference type="Pfam" id="PF12341"/>
    </source>
</evidence>
<keyword evidence="9" id="KW-1185">Reference proteome</keyword>
<keyword evidence="4" id="KW-0539">Nucleus</keyword>
<feature type="compositionally biased region" description="Basic and acidic residues" evidence="5">
    <location>
        <begin position="749"/>
        <end position="760"/>
    </location>
</feature>
<feature type="region of interest" description="Disordered" evidence="5">
    <location>
        <begin position="729"/>
        <end position="764"/>
    </location>
</feature>
<feature type="domain" description="WDHD1/CFT4 helical bundle" evidence="7">
    <location>
        <begin position="509"/>
        <end position="613"/>
    </location>
</feature>
<dbReference type="Pfam" id="PF20946">
    <property type="entry name" value="Ctf4_C"/>
    <property type="match status" value="1"/>
</dbReference>
<feature type="compositionally biased region" description="Low complexity" evidence="5">
    <location>
        <begin position="670"/>
        <end position="679"/>
    </location>
</feature>
<evidence type="ECO:0000313" key="9">
    <source>
        <dbReference type="Proteomes" id="UP001626550"/>
    </source>
</evidence>
<evidence type="ECO:0000259" key="7">
    <source>
        <dbReference type="Pfam" id="PF20946"/>
    </source>
</evidence>
<feature type="region of interest" description="Disordered" evidence="5">
    <location>
        <begin position="636"/>
        <end position="690"/>
    </location>
</feature>
<keyword evidence="3" id="KW-0677">Repeat</keyword>